<dbReference type="Gene3D" id="3.40.630.10">
    <property type="entry name" value="Zn peptidases"/>
    <property type="match status" value="1"/>
</dbReference>
<keyword evidence="9" id="KW-0862">Zinc</keyword>
<dbReference type="GO" id="GO:0006508">
    <property type="term" value="P:proteolysis"/>
    <property type="evidence" value="ECO:0007669"/>
    <property type="project" value="UniProtKB-KW"/>
</dbReference>
<feature type="domain" description="Peptidase M14" evidence="15">
    <location>
        <begin position="158"/>
        <end position="268"/>
    </location>
</feature>
<evidence type="ECO:0000256" key="14">
    <source>
        <dbReference type="PROSITE-ProRule" id="PRU01379"/>
    </source>
</evidence>
<dbReference type="OrthoDB" id="3626597at2759"/>
<dbReference type="PROSITE" id="PS52035">
    <property type="entry name" value="PEPTIDASE_M14"/>
    <property type="match status" value="1"/>
</dbReference>
<sequence length="268" mass="30056">MSCRKHEAPRDFWKYILLYSHLFQPLAISNKPPTLIMKLLLLAAAILVASAASASATAGSKPSYNGHRVYRLHVTDEQDGAHIQDIIDKLSLVTWQPPSKKGAFADMQVPPDQLDAFHEAMKHRELITMHEDLGASIRSEAAFETYTAGYANNTWFKSYHPYSDHLQWLHDLAAQHPHNAKIVTSGRSLQGEPITGLHIFGHTGGARQKKPAVVFHGTVHAREWIASMVVEHMAHELITKYGSEADITAFVNKYDFYMFPIVNVDGEF</sequence>
<evidence type="ECO:0000313" key="17">
    <source>
        <dbReference type="Proteomes" id="UP000748025"/>
    </source>
</evidence>
<keyword evidence="17" id="KW-1185">Reference proteome</keyword>
<keyword evidence="7" id="KW-0732">Signal</keyword>
<protein>
    <recommendedName>
        <fullName evidence="15">Peptidase M14 domain-containing protein</fullName>
    </recommendedName>
</protein>
<keyword evidence="6" id="KW-0479">Metal-binding</keyword>
<evidence type="ECO:0000256" key="10">
    <source>
        <dbReference type="ARBA" id="ARBA00023026"/>
    </source>
</evidence>
<accession>A0A9P7T1L7</accession>
<evidence type="ECO:0000256" key="6">
    <source>
        <dbReference type="ARBA" id="ARBA00022723"/>
    </source>
</evidence>
<evidence type="ECO:0000256" key="4">
    <source>
        <dbReference type="ARBA" id="ARBA00022645"/>
    </source>
</evidence>
<dbReference type="PANTHER" id="PTHR11705">
    <property type="entry name" value="PROTEASE FAMILY M14 CARBOXYPEPTIDASE A,B"/>
    <property type="match status" value="1"/>
</dbReference>
<keyword evidence="5" id="KW-0645">Protease</keyword>
<keyword evidence="10" id="KW-0843">Virulence</keyword>
<dbReference type="SUPFAM" id="SSF53187">
    <property type="entry name" value="Zn-dependent exopeptidases"/>
    <property type="match status" value="1"/>
</dbReference>
<dbReference type="PANTHER" id="PTHR11705:SF143">
    <property type="entry name" value="SLL0236 PROTEIN"/>
    <property type="match status" value="1"/>
</dbReference>
<evidence type="ECO:0000256" key="2">
    <source>
        <dbReference type="ARBA" id="ARBA00003091"/>
    </source>
</evidence>
<dbReference type="Gene3D" id="3.30.70.340">
    <property type="entry name" value="Metallocarboxypeptidase-like"/>
    <property type="match status" value="1"/>
</dbReference>
<keyword evidence="8" id="KW-0378">Hydrolase</keyword>
<evidence type="ECO:0000256" key="1">
    <source>
        <dbReference type="ARBA" id="ARBA00001947"/>
    </source>
</evidence>
<dbReference type="Pfam" id="PF02244">
    <property type="entry name" value="Propep_M14"/>
    <property type="match status" value="1"/>
</dbReference>
<comment type="similarity">
    <text evidence="3 14">Belongs to the peptidase M14 family.</text>
</comment>
<evidence type="ECO:0000256" key="5">
    <source>
        <dbReference type="ARBA" id="ARBA00022670"/>
    </source>
</evidence>
<evidence type="ECO:0000256" key="8">
    <source>
        <dbReference type="ARBA" id="ARBA00022801"/>
    </source>
</evidence>
<evidence type="ECO:0000256" key="12">
    <source>
        <dbReference type="ARBA" id="ARBA00023145"/>
    </source>
</evidence>
<evidence type="ECO:0000256" key="11">
    <source>
        <dbReference type="ARBA" id="ARBA00023049"/>
    </source>
</evidence>
<dbReference type="AlphaFoldDB" id="A0A9P7T1L7"/>
<dbReference type="PROSITE" id="PS00132">
    <property type="entry name" value="CARBOXYPEPT_ZN_1"/>
    <property type="match status" value="1"/>
</dbReference>
<dbReference type="GO" id="GO:0004181">
    <property type="term" value="F:metallocarboxypeptidase activity"/>
    <property type="evidence" value="ECO:0007669"/>
    <property type="project" value="InterPro"/>
</dbReference>
<evidence type="ECO:0000256" key="13">
    <source>
        <dbReference type="ARBA" id="ARBA00023157"/>
    </source>
</evidence>
<comment type="cofactor">
    <cofactor evidence="1">
        <name>Zn(2+)</name>
        <dbReference type="ChEBI" id="CHEBI:29105"/>
    </cofactor>
</comment>
<dbReference type="Proteomes" id="UP000748025">
    <property type="component" value="Unassembled WGS sequence"/>
</dbReference>
<evidence type="ECO:0000256" key="3">
    <source>
        <dbReference type="ARBA" id="ARBA00005988"/>
    </source>
</evidence>
<name>A0A9P7T1L7_9HYPO</name>
<dbReference type="InterPro" id="IPR036990">
    <property type="entry name" value="M14A-like_propep"/>
</dbReference>
<evidence type="ECO:0000259" key="15">
    <source>
        <dbReference type="PROSITE" id="PS52035"/>
    </source>
</evidence>
<dbReference type="EMBL" id="SRPW01000337">
    <property type="protein sequence ID" value="KAG6015510.1"/>
    <property type="molecule type" value="Genomic_DNA"/>
</dbReference>
<comment type="caution">
    <text evidence="14">Lacks conserved residue(s) required for the propagation of feature annotation.</text>
</comment>
<dbReference type="InterPro" id="IPR003146">
    <property type="entry name" value="M14A_act_pep"/>
</dbReference>
<dbReference type="InterPro" id="IPR057246">
    <property type="entry name" value="CARBOXYPEPT_ZN_1"/>
</dbReference>
<keyword evidence="11" id="KW-0482">Metalloprotease</keyword>
<evidence type="ECO:0000313" key="16">
    <source>
        <dbReference type="EMBL" id="KAG6015510.1"/>
    </source>
</evidence>
<dbReference type="SUPFAM" id="SSF54897">
    <property type="entry name" value="Protease propeptides/inhibitors"/>
    <property type="match status" value="1"/>
</dbReference>
<dbReference type="InterPro" id="IPR000834">
    <property type="entry name" value="Peptidase_M14"/>
</dbReference>
<evidence type="ECO:0000256" key="9">
    <source>
        <dbReference type="ARBA" id="ARBA00022833"/>
    </source>
</evidence>
<keyword evidence="13" id="KW-1015">Disulfide bond</keyword>
<keyword evidence="12" id="KW-0865">Zymogen</keyword>
<organism evidence="16 17">
    <name type="scientific">Claviceps pusilla</name>
    <dbReference type="NCBI Taxonomy" id="123648"/>
    <lineage>
        <taxon>Eukaryota</taxon>
        <taxon>Fungi</taxon>
        <taxon>Dikarya</taxon>
        <taxon>Ascomycota</taxon>
        <taxon>Pezizomycotina</taxon>
        <taxon>Sordariomycetes</taxon>
        <taxon>Hypocreomycetidae</taxon>
        <taxon>Hypocreales</taxon>
        <taxon>Clavicipitaceae</taxon>
        <taxon>Claviceps</taxon>
    </lineage>
</organism>
<dbReference type="Pfam" id="PF00246">
    <property type="entry name" value="Peptidase_M14"/>
    <property type="match status" value="1"/>
</dbReference>
<dbReference type="GO" id="GO:0008270">
    <property type="term" value="F:zinc ion binding"/>
    <property type="evidence" value="ECO:0007669"/>
    <property type="project" value="InterPro"/>
</dbReference>
<comment type="function">
    <text evidence="2">Extracellular metalloprotease that contributes to pathogenicity.</text>
</comment>
<evidence type="ECO:0000256" key="7">
    <source>
        <dbReference type="ARBA" id="ARBA00022729"/>
    </source>
</evidence>
<proteinExistence type="inferred from homology"/>
<reference evidence="16" key="1">
    <citation type="journal article" date="2020" name="bioRxiv">
        <title>Whole genome comparisons of ergot fungi reveals the divergence and evolution of species within the genus Claviceps are the result of varying mechanisms driving genome evolution and host range expansion.</title>
        <authorList>
            <person name="Wyka S.A."/>
            <person name="Mondo S.J."/>
            <person name="Liu M."/>
            <person name="Dettman J."/>
            <person name="Nalam V."/>
            <person name="Broders K.D."/>
        </authorList>
    </citation>
    <scope>NUCLEOTIDE SEQUENCE</scope>
    <source>
        <strain evidence="16">CCC 602</strain>
    </source>
</reference>
<gene>
    <name evidence="16" type="ORF">E4U43_005169</name>
</gene>
<comment type="caution">
    <text evidence="16">The sequence shown here is derived from an EMBL/GenBank/DDBJ whole genome shotgun (WGS) entry which is preliminary data.</text>
</comment>
<keyword evidence="4" id="KW-0121">Carboxypeptidase</keyword>